<evidence type="ECO:0000313" key="6">
    <source>
        <dbReference type="Proteomes" id="UP000663868"/>
    </source>
</evidence>
<accession>A0A819HFW9</accession>
<dbReference type="Proteomes" id="UP000663860">
    <property type="component" value="Unassembled WGS sequence"/>
</dbReference>
<dbReference type="EMBL" id="CAJNOG010000413">
    <property type="protein sequence ID" value="CAF1228782.1"/>
    <property type="molecule type" value="Genomic_DNA"/>
</dbReference>
<protein>
    <recommendedName>
        <fullName evidence="7">RRM domain-containing protein</fullName>
    </recommendedName>
</protein>
<organism evidence="5 6">
    <name type="scientific">Adineta steineri</name>
    <dbReference type="NCBI Taxonomy" id="433720"/>
    <lineage>
        <taxon>Eukaryota</taxon>
        <taxon>Metazoa</taxon>
        <taxon>Spiralia</taxon>
        <taxon>Gnathifera</taxon>
        <taxon>Rotifera</taxon>
        <taxon>Eurotatoria</taxon>
        <taxon>Bdelloidea</taxon>
        <taxon>Adinetida</taxon>
        <taxon>Adinetidae</taxon>
        <taxon>Adineta</taxon>
    </lineage>
</organism>
<evidence type="ECO:0000313" key="5">
    <source>
        <dbReference type="EMBL" id="CAF3895209.1"/>
    </source>
</evidence>
<evidence type="ECO:0000313" key="2">
    <source>
        <dbReference type="EMBL" id="CAF1228782.1"/>
    </source>
</evidence>
<evidence type="ECO:0000313" key="3">
    <source>
        <dbReference type="EMBL" id="CAF1397825.1"/>
    </source>
</evidence>
<dbReference type="Proteomes" id="UP000663868">
    <property type="component" value="Unassembled WGS sequence"/>
</dbReference>
<gene>
    <name evidence="3" type="ORF">IZO911_LOCUS39320</name>
    <name evidence="2" type="ORF">JYZ213_LOCUS28422</name>
    <name evidence="5" type="ORF">KXQ929_LOCUS22507</name>
    <name evidence="4" type="ORF">OXD698_LOCUS9771</name>
</gene>
<dbReference type="CDD" id="cd00590">
    <property type="entry name" value="RRM_SF"/>
    <property type="match status" value="1"/>
</dbReference>
<sequence>MATPWCVKITCLPHGCDNDELANKFSVHPDTIDVPRTQSGPNYYAWVNGFTSEQQANEFVKRWNNEKVRTGTIKCKVAPTKAHMMTTRAPSVPRHIESRSRQTDNQVRNNRGQSVGYRRK</sequence>
<proteinExistence type="predicted"/>
<dbReference type="EMBL" id="CAJOAZ010000502">
    <property type="protein sequence ID" value="CAF3663755.1"/>
    <property type="molecule type" value="Genomic_DNA"/>
</dbReference>
<dbReference type="InterPro" id="IPR035979">
    <property type="entry name" value="RBD_domain_sf"/>
</dbReference>
<feature type="region of interest" description="Disordered" evidence="1">
    <location>
        <begin position="84"/>
        <end position="120"/>
    </location>
</feature>
<comment type="caution">
    <text evidence="5">The sequence shown here is derived from an EMBL/GenBank/DDBJ whole genome shotgun (WGS) entry which is preliminary data.</text>
</comment>
<dbReference type="Proteomes" id="UP000663845">
    <property type="component" value="Unassembled WGS sequence"/>
</dbReference>
<evidence type="ECO:0008006" key="7">
    <source>
        <dbReference type="Google" id="ProtNLM"/>
    </source>
</evidence>
<name>A0A819HFW9_9BILA</name>
<dbReference type="AlphaFoldDB" id="A0A819HFW9"/>
<dbReference type="GO" id="GO:0003676">
    <property type="term" value="F:nucleic acid binding"/>
    <property type="evidence" value="ECO:0007669"/>
    <property type="project" value="InterPro"/>
</dbReference>
<dbReference type="EMBL" id="CAJNOE010001181">
    <property type="protein sequence ID" value="CAF1397825.1"/>
    <property type="molecule type" value="Genomic_DNA"/>
</dbReference>
<dbReference type="EMBL" id="CAJOBB010001723">
    <property type="protein sequence ID" value="CAF3895209.1"/>
    <property type="molecule type" value="Genomic_DNA"/>
</dbReference>
<evidence type="ECO:0000313" key="4">
    <source>
        <dbReference type="EMBL" id="CAF3663755.1"/>
    </source>
</evidence>
<feature type="compositionally biased region" description="Polar residues" evidence="1">
    <location>
        <begin position="103"/>
        <end position="113"/>
    </location>
</feature>
<dbReference type="SUPFAM" id="SSF54928">
    <property type="entry name" value="RNA-binding domain, RBD"/>
    <property type="match status" value="1"/>
</dbReference>
<dbReference type="Proteomes" id="UP000663844">
    <property type="component" value="Unassembled WGS sequence"/>
</dbReference>
<evidence type="ECO:0000256" key="1">
    <source>
        <dbReference type="SAM" id="MobiDB-lite"/>
    </source>
</evidence>
<reference evidence="5" key="1">
    <citation type="submission" date="2021-02" db="EMBL/GenBank/DDBJ databases">
        <authorList>
            <person name="Nowell W R."/>
        </authorList>
    </citation>
    <scope>NUCLEOTIDE SEQUENCE</scope>
</reference>